<protein>
    <submittedName>
        <fullName evidence="4">Carbamoyltransferase family protein</fullName>
    </submittedName>
</protein>
<feature type="domain" description="Carbamoyltransferase C-terminal" evidence="3">
    <location>
        <begin position="407"/>
        <end position="596"/>
    </location>
</feature>
<name>W0V6A6_9BURK</name>
<dbReference type="AlphaFoldDB" id="W0V6A6"/>
<dbReference type="GO" id="GO:0016740">
    <property type="term" value="F:transferase activity"/>
    <property type="evidence" value="ECO:0007669"/>
    <property type="project" value="UniProtKB-KW"/>
</dbReference>
<dbReference type="STRING" id="1349767.GJA_2499"/>
<dbReference type="Pfam" id="PF16861">
    <property type="entry name" value="Carbam_trans_C"/>
    <property type="match status" value="1"/>
</dbReference>
<dbReference type="InterPro" id="IPR003696">
    <property type="entry name" value="Carbtransf_dom"/>
</dbReference>
<dbReference type="InterPro" id="IPR051338">
    <property type="entry name" value="NodU/CmcH_Carbamoyltrnsfr"/>
</dbReference>
<reference evidence="4 5" key="1">
    <citation type="journal article" date="2015" name="Genome Announc.">
        <title>Genome Sequence of Mushroom Soft-Rot Pathogen Janthinobacterium agaricidamnosum.</title>
        <authorList>
            <person name="Graupner K."/>
            <person name="Lackner G."/>
            <person name="Hertweck C."/>
        </authorList>
    </citation>
    <scope>NUCLEOTIDE SEQUENCE [LARGE SCALE GENOMIC DNA]</scope>
    <source>
        <strain evidence="5">NBRC 102515 / DSM 9628</strain>
    </source>
</reference>
<dbReference type="EMBL" id="HG322949">
    <property type="protein sequence ID" value="CDG83130.1"/>
    <property type="molecule type" value="Genomic_DNA"/>
</dbReference>
<dbReference type="Pfam" id="PF02543">
    <property type="entry name" value="Carbam_trans_N"/>
    <property type="match status" value="1"/>
</dbReference>
<dbReference type="Gene3D" id="3.30.420.40">
    <property type="match status" value="2"/>
</dbReference>
<evidence type="ECO:0000259" key="2">
    <source>
        <dbReference type="Pfam" id="PF02543"/>
    </source>
</evidence>
<evidence type="ECO:0000313" key="5">
    <source>
        <dbReference type="Proteomes" id="UP000027604"/>
    </source>
</evidence>
<dbReference type="PANTHER" id="PTHR34847">
    <property type="entry name" value="NODULATION PROTEIN U"/>
    <property type="match status" value="1"/>
</dbReference>
<evidence type="ECO:0000256" key="1">
    <source>
        <dbReference type="ARBA" id="ARBA00006129"/>
    </source>
</evidence>
<dbReference type="SUPFAM" id="SSF53067">
    <property type="entry name" value="Actin-like ATPase domain"/>
    <property type="match status" value="1"/>
</dbReference>
<accession>W0V6A6</accession>
<dbReference type="OrthoDB" id="9780777at2"/>
<dbReference type="InterPro" id="IPR038152">
    <property type="entry name" value="Carbam_trans_C_sf"/>
</dbReference>
<organism evidence="4 5">
    <name type="scientific">Janthinobacterium agaricidamnosum NBRC 102515 = DSM 9628</name>
    <dbReference type="NCBI Taxonomy" id="1349767"/>
    <lineage>
        <taxon>Bacteria</taxon>
        <taxon>Pseudomonadati</taxon>
        <taxon>Pseudomonadota</taxon>
        <taxon>Betaproteobacteria</taxon>
        <taxon>Burkholderiales</taxon>
        <taxon>Oxalobacteraceae</taxon>
        <taxon>Janthinobacterium</taxon>
    </lineage>
</organism>
<keyword evidence="5" id="KW-1185">Reference proteome</keyword>
<dbReference type="RefSeq" id="WP_038492334.1">
    <property type="nucleotide sequence ID" value="NZ_BCTH01000083.1"/>
</dbReference>
<dbReference type="CDD" id="cd24098">
    <property type="entry name" value="ASKHA_NBD_TobZ_N"/>
    <property type="match status" value="1"/>
</dbReference>
<comment type="similarity">
    <text evidence="1">Belongs to the NodU/CmcH family.</text>
</comment>
<sequence length="615" mass="68374">MLKKTYLLGLSYGYHDAAAVLLCDGEIVAAAQEERFTRIKQDPAFPENALRYCLAEGAIALTDLAGVYYYENPHKKLNRLVSTYLSYGLRGYRSFVAEMPAWLTRKVHVRSDLRRKLQSLAGRPDWQPVIKYVDHHASHAAAAFLASPYDEAAVLCIDGVGEWATTTAWTGVQNTLTPVWEIRFPHSLGLLYSAVTYFCGFKVDSGEYKVMGLAPYGKPVYADTIRQHLIDIKPDGSFWLDMAYFDFAVGDCMVTDKFSDLFGGPRREPESRLTQREFDLAASVQVVLEDVLCRLARTLRERTGQRRLCMAGGVALNCVANGKLLQEGIFDEIWVQPASGDSGGALGAALYGWHQHCAKARRASDTDRMQASLLGTAYSNAEIGIALQAHGAVATQLEGDALYAETARLLAEGKVIGWFQGRMEFGPRSLGARSILGDARNTTMQSIMNLKIKNRESFRPFAPAVLEEHVSEWFDLDRASPYMLFVVDVNRSKWTAQAAHASTLTGIELLKCQRSQIPAVTHVDYSARVQTVSAQSNPAFRQLLLHFHRQTGCPLLVNTSFNVRGEPIVESPANAYACFMRTEMDYLVIGNYVLNKADQPAFAETGDWRELFALD</sequence>
<proteinExistence type="inferred from homology"/>
<dbReference type="InterPro" id="IPR031730">
    <property type="entry name" value="Carbam_trans_C"/>
</dbReference>
<gene>
    <name evidence="4" type="ORF">GJA_2499</name>
</gene>
<dbReference type="PANTHER" id="PTHR34847:SF1">
    <property type="entry name" value="NODULATION PROTEIN U"/>
    <property type="match status" value="1"/>
</dbReference>
<feature type="domain" description="Carbamoyltransferase" evidence="2">
    <location>
        <begin position="8"/>
        <end position="350"/>
    </location>
</feature>
<dbReference type="PATRIC" id="fig|1349767.4.peg.4238"/>
<dbReference type="Gene3D" id="3.90.870.20">
    <property type="entry name" value="Carbamoyltransferase, C-terminal domain"/>
    <property type="match status" value="1"/>
</dbReference>
<dbReference type="KEGG" id="jag:GJA_2499"/>
<dbReference type="HOGENOM" id="CLU_014411_2_0_4"/>
<dbReference type="Proteomes" id="UP000027604">
    <property type="component" value="Chromosome I"/>
</dbReference>
<keyword evidence="4" id="KW-0808">Transferase</keyword>
<dbReference type="InterPro" id="IPR043129">
    <property type="entry name" value="ATPase_NBD"/>
</dbReference>
<evidence type="ECO:0000259" key="3">
    <source>
        <dbReference type="Pfam" id="PF16861"/>
    </source>
</evidence>
<evidence type="ECO:0000313" key="4">
    <source>
        <dbReference type="EMBL" id="CDG83130.1"/>
    </source>
</evidence>
<dbReference type="eggNOG" id="COG2192">
    <property type="taxonomic scope" value="Bacteria"/>
</dbReference>